<evidence type="ECO:0000259" key="3">
    <source>
        <dbReference type="Pfam" id="PF01551"/>
    </source>
</evidence>
<dbReference type="InterPro" id="IPR050570">
    <property type="entry name" value="Cell_wall_metabolism_enzyme"/>
</dbReference>
<keyword evidence="5" id="KW-1185">Reference proteome</keyword>
<accession>A0A7S7SM81</accession>
<dbReference type="Proteomes" id="UP000593892">
    <property type="component" value="Chromosome"/>
</dbReference>
<dbReference type="InterPro" id="IPR016047">
    <property type="entry name" value="M23ase_b-sheet_dom"/>
</dbReference>
<evidence type="ECO:0000256" key="1">
    <source>
        <dbReference type="SAM" id="Coils"/>
    </source>
</evidence>
<dbReference type="InterPro" id="IPR011055">
    <property type="entry name" value="Dup_hybrid_motif"/>
</dbReference>
<dbReference type="SUPFAM" id="SSF51261">
    <property type="entry name" value="Duplicated hybrid motif"/>
    <property type="match status" value="1"/>
</dbReference>
<dbReference type="PANTHER" id="PTHR21666:SF270">
    <property type="entry name" value="MUREIN HYDROLASE ACTIVATOR ENVC"/>
    <property type="match status" value="1"/>
</dbReference>
<name>A0A7S7SM81_PALFE</name>
<dbReference type="Pfam" id="PF01551">
    <property type="entry name" value="Peptidase_M23"/>
    <property type="match status" value="1"/>
</dbReference>
<organism evidence="4 5">
    <name type="scientific">Paludibaculum fermentans</name>
    <dbReference type="NCBI Taxonomy" id="1473598"/>
    <lineage>
        <taxon>Bacteria</taxon>
        <taxon>Pseudomonadati</taxon>
        <taxon>Acidobacteriota</taxon>
        <taxon>Terriglobia</taxon>
        <taxon>Bryobacterales</taxon>
        <taxon>Bryobacteraceae</taxon>
        <taxon>Paludibaculum</taxon>
    </lineage>
</organism>
<keyword evidence="2" id="KW-0472">Membrane</keyword>
<keyword evidence="2" id="KW-1133">Transmembrane helix</keyword>
<feature type="transmembrane region" description="Helical" evidence="2">
    <location>
        <begin position="27"/>
        <end position="50"/>
    </location>
</feature>
<evidence type="ECO:0000256" key="2">
    <source>
        <dbReference type="SAM" id="Phobius"/>
    </source>
</evidence>
<dbReference type="GO" id="GO:0004222">
    <property type="term" value="F:metalloendopeptidase activity"/>
    <property type="evidence" value="ECO:0007669"/>
    <property type="project" value="TreeGrafter"/>
</dbReference>
<keyword evidence="1" id="KW-0175">Coiled coil</keyword>
<protein>
    <submittedName>
        <fullName evidence="4">M23 family metallopeptidase</fullName>
    </submittedName>
</protein>
<proteinExistence type="predicted"/>
<dbReference type="Gene3D" id="2.70.70.10">
    <property type="entry name" value="Glucose Permease (Domain IIA)"/>
    <property type="match status" value="1"/>
</dbReference>
<reference evidence="4 5" key="1">
    <citation type="submission" date="2020-10" db="EMBL/GenBank/DDBJ databases">
        <title>Complete genome sequence of Paludibaculum fermentans P105T, a facultatively anaerobic acidobacterium capable of dissimilatory Fe(III) reduction.</title>
        <authorList>
            <person name="Dedysh S.N."/>
            <person name="Beletsky A.V."/>
            <person name="Kulichevskaya I.S."/>
            <person name="Mardanov A.V."/>
            <person name="Ravin N.V."/>
        </authorList>
    </citation>
    <scope>NUCLEOTIDE SEQUENCE [LARGE SCALE GENOMIC DNA]</scope>
    <source>
        <strain evidence="4 5">P105</strain>
    </source>
</reference>
<dbReference type="KEGG" id="pfer:IRI77_04600"/>
<dbReference type="PANTHER" id="PTHR21666">
    <property type="entry name" value="PEPTIDASE-RELATED"/>
    <property type="match status" value="1"/>
</dbReference>
<dbReference type="RefSeq" id="WP_194450903.1">
    <property type="nucleotide sequence ID" value="NZ_CP063849.1"/>
</dbReference>
<evidence type="ECO:0000313" key="5">
    <source>
        <dbReference type="Proteomes" id="UP000593892"/>
    </source>
</evidence>
<dbReference type="EMBL" id="CP063849">
    <property type="protein sequence ID" value="QOY89241.1"/>
    <property type="molecule type" value="Genomic_DNA"/>
</dbReference>
<evidence type="ECO:0000313" key="4">
    <source>
        <dbReference type="EMBL" id="QOY89241.1"/>
    </source>
</evidence>
<gene>
    <name evidence="4" type="ORF">IRI77_04600</name>
</gene>
<sequence length="299" mass="33099">MNQPYFIVVLAHSLHGRLRRFQIDQKVIFAVLGLALLGGFTLFGMVSSYLRMAWKVGNYNSLREETEFLRARYQKLLTEANQTNEQMARLQMFASEVSVAYGLNKRVDAAPDTGLSSVGQMPLMPTLRDTLEEYNRLKTASLGTGGRMTSRRWLVNTTPGLWPVMGRLLSSFGTREDPFFSHQAFHTGVDISSPQGTPVHVAADGIVTEASWGGAYGKLIVVDHGNGLQTYYAHLSRIDVIPNQEVRMGQVIGGTGMTGRATAPHLHYEVRRGGAPVNPHYYLEKSALATSNTTRDFGF</sequence>
<keyword evidence="2" id="KW-0812">Transmembrane</keyword>
<dbReference type="AlphaFoldDB" id="A0A7S7SM81"/>
<feature type="domain" description="M23ase beta-sheet core" evidence="3">
    <location>
        <begin position="185"/>
        <end position="279"/>
    </location>
</feature>
<feature type="coiled-coil region" evidence="1">
    <location>
        <begin position="59"/>
        <end position="86"/>
    </location>
</feature>
<dbReference type="CDD" id="cd12797">
    <property type="entry name" value="M23_peptidase"/>
    <property type="match status" value="1"/>
</dbReference>